<dbReference type="Gene3D" id="2.60.120.260">
    <property type="entry name" value="Galactose-binding domain-like"/>
    <property type="match status" value="1"/>
</dbReference>
<protein>
    <submittedName>
        <fullName evidence="1">Uncharacterized protein</fullName>
    </submittedName>
</protein>
<dbReference type="VEuPathDB" id="TrichDB:TVAGG3_0661790"/>
<evidence type="ECO:0000313" key="2">
    <source>
        <dbReference type="Proteomes" id="UP000001542"/>
    </source>
</evidence>
<gene>
    <name evidence="1" type="ORF">TVAG_205010</name>
</gene>
<reference evidence="1" key="2">
    <citation type="journal article" date="2007" name="Science">
        <title>Draft genome sequence of the sexually transmitted pathogen Trichomonas vaginalis.</title>
        <authorList>
            <person name="Carlton J.M."/>
            <person name="Hirt R.P."/>
            <person name="Silva J.C."/>
            <person name="Delcher A.L."/>
            <person name="Schatz M."/>
            <person name="Zhao Q."/>
            <person name="Wortman J.R."/>
            <person name="Bidwell S.L."/>
            <person name="Alsmark U.C.M."/>
            <person name="Besteiro S."/>
            <person name="Sicheritz-Ponten T."/>
            <person name="Noel C.J."/>
            <person name="Dacks J.B."/>
            <person name="Foster P.G."/>
            <person name="Simillion C."/>
            <person name="Van de Peer Y."/>
            <person name="Miranda-Saavedra D."/>
            <person name="Barton G.J."/>
            <person name="Westrop G.D."/>
            <person name="Mueller S."/>
            <person name="Dessi D."/>
            <person name="Fiori P.L."/>
            <person name="Ren Q."/>
            <person name="Paulsen I."/>
            <person name="Zhang H."/>
            <person name="Bastida-Corcuera F.D."/>
            <person name="Simoes-Barbosa A."/>
            <person name="Brown M.T."/>
            <person name="Hayes R.D."/>
            <person name="Mukherjee M."/>
            <person name="Okumura C.Y."/>
            <person name="Schneider R."/>
            <person name="Smith A.J."/>
            <person name="Vanacova S."/>
            <person name="Villalvazo M."/>
            <person name="Haas B.J."/>
            <person name="Pertea M."/>
            <person name="Feldblyum T.V."/>
            <person name="Utterback T.R."/>
            <person name="Shu C.L."/>
            <person name="Osoegawa K."/>
            <person name="de Jong P.J."/>
            <person name="Hrdy I."/>
            <person name="Horvathova L."/>
            <person name="Zubacova Z."/>
            <person name="Dolezal P."/>
            <person name="Malik S.B."/>
            <person name="Logsdon J.M. Jr."/>
            <person name="Henze K."/>
            <person name="Gupta A."/>
            <person name="Wang C.C."/>
            <person name="Dunne R.L."/>
            <person name="Upcroft J.A."/>
            <person name="Upcroft P."/>
            <person name="White O."/>
            <person name="Salzberg S.L."/>
            <person name="Tang P."/>
            <person name="Chiu C.-H."/>
            <person name="Lee Y.-S."/>
            <person name="Embley T.M."/>
            <person name="Coombs G.H."/>
            <person name="Mottram J.C."/>
            <person name="Tachezy J."/>
            <person name="Fraser-Liggett C.M."/>
            <person name="Johnson P.J."/>
        </authorList>
    </citation>
    <scope>NUCLEOTIDE SEQUENCE [LARGE SCALE GENOMIC DNA]</scope>
    <source>
        <strain evidence="1">G3</strain>
    </source>
</reference>
<evidence type="ECO:0000313" key="1">
    <source>
        <dbReference type="EMBL" id="EAY07393.1"/>
    </source>
</evidence>
<dbReference type="EMBL" id="DS113401">
    <property type="protein sequence ID" value="EAY07393.1"/>
    <property type="molecule type" value="Genomic_DNA"/>
</dbReference>
<name>A2EJ03_TRIV3</name>
<dbReference type="VEuPathDB" id="TrichDB:TVAG_205010"/>
<dbReference type="RefSeq" id="XP_001319616.1">
    <property type="nucleotide sequence ID" value="XM_001319581.1"/>
</dbReference>
<accession>A2EJ03</accession>
<dbReference type="InParanoid" id="A2EJ03"/>
<sequence>MLLFFQCESILNDNNAILKRAYREKAIEFYASGVSSQRINGTIQPTKPEYAFDQIDKRYDWCSNCGKHQKDFPWIIFSIKNHIMNLEGYFLKAGCCYDGCCCYDESKRCCECCLFSWSFQISNDNITWKTIHKVERDYELHHCREKTFKFTEVHKAKFARLIQDETCYGDPPCIALNKIELIGNYEGGMPIVNDPGEIENDEDDVSIIGHISKNSMH</sequence>
<dbReference type="Proteomes" id="UP000001542">
    <property type="component" value="Unassembled WGS sequence"/>
</dbReference>
<keyword evidence="2" id="KW-1185">Reference proteome</keyword>
<reference evidence="1" key="1">
    <citation type="submission" date="2006-10" db="EMBL/GenBank/DDBJ databases">
        <authorList>
            <person name="Amadeo P."/>
            <person name="Zhao Q."/>
            <person name="Wortman J."/>
            <person name="Fraser-Liggett C."/>
            <person name="Carlton J."/>
        </authorList>
    </citation>
    <scope>NUCLEOTIDE SEQUENCE</scope>
    <source>
        <strain evidence="1">G3</strain>
    </source>
</reference>
<proteinExistence type="predicted"/>
<dbReference type="KEGG" id="tva:4765283"/>
<dbReference type="AlphaFoldDB" id="A2EJ03"/>
<organism evidence="1 2">
    <name type="scientific">Trichomonas vaginalis (strain ATCC PRA-98 / G3)</name>
    <dbReference type="NCBI Taxonomy" id="412133"/>
    <lineage>
        <taxon>Eukaryota</taxon>
        <taxon>Metamonada</taxon>
        <taxon>Parabasalia</taxon>
        <taxon>Trichomonadida</taxon>
        <taxon>Trichomonadidae</taxon>
        <taxon>Trichomonas</taxon>
    </lineage>
</organism>